<evidence type="ECO:0000313" key="3">
    <source>
        <dbReference type="Proteomes" id="UP000093080"/>
    </source>
</evidence>
<dbReference type="GO" id="GO:0016787">
    <property type="term" value="F:hydrolase activity"/>
    <property type="evidence" value="ECO:0007669"/>
    <property type="project" value="InterPro"/>
</dbReference>
<dbReference type="OrthoDB" id="9782511at2"/>
<dbReference type="STRING" id="1156395.DBT_1381"/>
<organism evidence="2 3">
    <name type="scientific">Dissulfuribacter thermophilus</name>
    <dbReference type="NCBI Taxonomy" id="1156395"/>
    <lineage>
        <taxon>Bacteria</taxon>
        <taxon>Pseudomonadati</taxon>
        <taxon>Thermodesulfobacteriota</taxon>
        <taxon>Dissulfuribacteria</taxon>
        <taxon>Dissulfuribacterales</taxon>
        <taxon>Dissulfuribacteraceae</taxon>
        <taxon>Dissulfuribacter</taxon>
    </lineage>
</organism>
<sequence>MKEQIYKILKDLSDGKTDVEDALYQLKKLPYEDLGWAKIDHHRSIRKGIPEAIYGEGKGAEQIVKIAQKMSESGHPILVTRVCPQKASEILKKAPFLEYNSDARLLHSPISPPNNSDKKVITVPVITAGTSDIPVAEEAAITLELNGIRAKRIFDCGVAGIHRLFDHIDVIQKAPVIIVVAGMDGVLPGLIAGIAPCPVIGVPTSIGYGANFKGVAPLLTMLNTCSQGLCVVNIDNGFGAACVAALICSRIKEFNP</sequence>
<name>A0A1B9F5N2_9BACT</name>
<dbReference type="SMART" id="SM01001">
    <property type="entry name" value="AIRC"/>
    <property type="match status" value="1"/>
</dbReference>
<proteinExistence type="predicted"/>
<accession>A0A1B9F5N2</accession>
<dbReference type="RefSeq" id="WP_067618054.1">
    <property type="nucleotide sequence ID" value="NZ_MAGO01000006.1"/>
</dbReference>
<dbReference type="InterPro" id="IPR000031">
    <property type="entry name" value="PurE_dom"/>
</dbReference>
<dbReference type="EMBL" id="MAGO01000006">
    <property type="protein sequence ID" value="OCC15258.1"/>
    <property type="molecule type" value="Genomic_DNA"/>
</dbReference>
<dbReference type="Proteomes" id="UP000093080">
    <property type="component" value="Unassembled WGS sequence"/>
</dbReference>
<dbReference type="GO" id="GO:0006189">
    <property type="term" value="P:'de novo' IMP biosynthetic process"/>
    <property type="evidence" value="ECO:0007669"/>
    <property type="project" value="InterPro"/>
</dbReference>
<feature type="domain" description="PurE" evidence="1">
    <location>
        <begin position="121"/>
        <end position="253"/>
    </location>
</feature>
<evidence type="ECO:0000313" key="2">
    <source>
        <dbReference type="EMBL" id="OCC15258.1"/>
    </source>
</evidence>
<dbReference type="Gene3D" id="3.40.50.1970">
    <property type="match status" value="1"/>
</dbReference>
<dbReference type="InterPro" id="IPR039476">
    <property type="entry name" value="P2CMN_synthase_LarB"/>
</dbReference>
<dbReference type="AlphaFoldDB" id="A0A1B9F5N2"/>
<reference evidence="2 3" key="1">
    <citation type="submission" date="2016-06" db="EMBL/GenBank/DDBJ databases">
        <title>Respiratory ammonification of nitrate coupled to the oxidation of elemental sulfur in deep-sea autotrophic thermophilic bacteria.</title>
        <authorList>
            <person name="Slobodkina G.B."/>
            <person name="Mardanov A.V."/>
            <person name="Ravin N.V."/>
            <person name="Frolova A.A."/>
            <person name="Viryasiv M.B."/>
            <person name="Chernyh N.A."/>
            <person name="Bonch-Osmolovskaya E.A."/>
            <person name="Slobodkin A.I."/>
        </authorList>
    </citation>
    <scope>NUCLEOTIDE SEQUENCE [LARGE SCALE GENOMIC DNA]</scope>
    <source>
        <strain evidence="2 3">S69</strain>
    </source>
</reference>
<dbReference type="Pfam" id="PF00731">
    <property type="entry name" value="AIRC"/>
    <property type="match status" value="1"/>
</dbReference>
<evidence type="ECO:0000259" key="1">
    <source>
        <dbReference type="SMART" id="SM01001"/>
    </source>
</evidence>
<dbReference type="PANTHER" id="PTHR43064:SF1">
    <property type="entry name" value="SLL1489 PROTEIN"/>
    <property type="match status" value="1"/>
</dbReference>
<dbReference type="SUPFAM" id="SSF52255">
    <property type="entry name" value="N5-CAIR mutase (phosphoribosylaminoimidazole carboxylase, PurE)"/>
    <property type="match status" value="1"/>
</dbReference>
<comment type="caution">
    <text evidence="2">The sequence shown here is derived from an EMBL/GenBank/DDBJ whole genome shotgun (WGS) entry which is preliminary data.</text>
</comment>
<protein>
    <submittedName>
        <fullName evidence="2">Circadian phase modifier</fullName>
    </submittedName>
</protein>
<gene>
    <name evidence="2" type="ORF">DBT_1381</name>
</gene>
<dbReference type="NCBIfam" id="NF033503">
    <property type="entry name" value="LarB"/>
    <property type="match status" value="1"/>
</dbReference>
<dbReference type="PATRIC" id="fig|1156395.6.peg.1394"/>
<dbReference type="PANTHER" id="PTHR43064">
    <property type="entry name" value="PHOSPHORIBOSYLAMINOIMIDAZOLE CARBOXYLASE-RELATED"/>
    <property type="match status" value="1"/>
</dbReference>
<keyword evidence="3" id="KW-1185">Reference proteome</keyword>